<accession>B4QMU6</accession>
<protein>
    <submittedName>
        <fullName evidence="1">GD14644</fullName>
    </submittedName>
</protein>
<dbReference type="Proteomes" id="UP000000304">
    <property type="component" value="Chromosome 3L"/>
</dbReference>
<keyword evidence="2" id="KW-1185">Reference proteome</keyword>
<gene>
    <name evidence="1" type="primary">Dsim\GD14644</name>
    <name evidence="1" type="ORF">Dsim_GD14644</name>
</gene>
<dbReference type="EMBL" id="CM000363">
    <property type="protein sequence ID" value="EDX10738.1"/>
    <property type="molecule type" value="Genomic_DNA"/>
</dbReference>
<organism evidence="1 2">
    <name type="scientific">Drosophila simulans</name>
    <name type="common">Fruit fly</name>
    <dbReference type="NCBI Taxonomy" id="7240"/>
    <lineage>
        <taxon>Eukaryota</taxon>
        <taxon>Metazoa</taxon>
        <taxon>Ecdysozoa</taxon>
        <taxon>Arthropoda</taxon>
        <taxon>Hexapoda</taxon>
        <taxon>Insecta</taxon>
        <taxon>Pterygota</taxon>
        <taxon>Neoptera</taxon>
        <taxon>Endopterygota</taxon>
        <taxon>Diptera</taxon>
        <taxon>Brachycera</taxon>
        <taxon>Muscomorpha</taxon>
        <taxon>Ephydroidea</taxon>
        <taxon>Drosophilidae</taxon>
        <taxon>Drosophila</taxon>
        <taxon>Sophophora</taxon>
    </lineage>
</organism>
<name>B4QMU6_DROSI</name>
<dbReference type="AlphaFoldDB" id="B4QMU6"/>
<evidence type="ECO:0000313" key="1">
    <source>
        <dbReference type="EMBL" id="EDX10738.1"/>
    </source>
</evidence>
<dbReference type="HOGENOM" id="CLU_2576419_0_0_1"/>
<evidence type="ECO:0000313" key="2">
    <source>
        <dbReference type="Proteomes" id="UP000000304"/>
    </source>
</evidence>
<reference evidence="1 2" key="1">
    <citation type="journal article" date="2007" name="Nature">
        <title>Evolution of genes and genomes on the Drosophila phylogeny.</title>
        <authorList>
            <consortium name="Drosophila 12 Genomes Consortium"/>
            <person name="Clark A.G."/>
            <person name="Eisen M.B."/>
            <person name="Smith D.R."/>
            <person name="Bergman C.M."/>
            <person name="Oliver B."/>
            <person name="Markow T.A."/>
            <person name="Kaufman T.C."/>
            <person name="Kellis M."/>
            <person name="Gelbart W."/>
            <person name="Iyer V.N."/>
            <person name="Pollard D.A."/>
            <person name="Sackton T.B."/>
            <person name="Larracuente A.M."/>
            <person name="Singh N.D."/>
            <person name="Abad J.P."/>
            <person name="Abt D.N."/>
            <person name="Adryan B."/>
            <person name="Aguade M."/>
            <person name="Akashi H."/>
            <person name="Anderson W.W."/>
            <person name="Aquadro C.F."/>
            <person name="Ardell D.H."/>
            <person name="Arguello R."/>
            <person name="Artieri C.G."/>
            <person name="Barbash D.A."/>
            <person name="Barker D."/>
            <person name="Barsanti P."/>
            <person name="Batterham P."/>
            <person name="Batzoglou S."/>
            <person name="Begun D."/>
            <person name="Bhutkar A."/>
            <person name="Blanco E."/>
            <person name="Bosak S.A."/>
            <person name="Bradley R.K."/>
            <person name="Brand A.D."/>
            <person name="Brent M.R."/>
            <person name="Brooks A.N."/>
            <person name="Brown R.H."/>
            <person name="Butlin R.K."/>
            <person name="Caggese C."/>
            <person name="Calvi B.R."/>
            <person name="Bernardo de Carvalho A."/>
            <person name="Caspi A."/>
            <person name="Castrezana S."/>
            <person name="Celniker S.E."/>
            <person name="Chang J.L."/>
            <person name="Chapple C."/>
            <person name="Chatterji S."/>
            <person name="Chinwalla A."/>
            <person name="Civetta A."/>
            <person name="Clifton S.W."/>
            <person name="Comeron J.M."/>
            <person name="Costello J.C."/>
            <person name="Coyne J.A."/>
            <person name="Daub J."/>
            <person name="David R.G."/>
            <person name="Delcher A.L."/>
            <person name="Delehaunty K."/>
            <person name="Do C.B."/>
            <person name="Ebling H."/>
            <person name="Edwards K."/>
            <person name="Eickbush T."/>
            <person name="Evans J.D."/>
            <person name="Filipski A."/>
            <person name="Findeiss S."/>
            <person name="Freyhult E."/>
            <person name="Fulton L."/>
            <person name="Fulton R."/>
            <person name="Garcia A.C."/>
            <person name="Gardiner A."/>
            <person name="Garfield D.A."/>
            <person name="Garvin B.E."/>
            <person name="Gibson G."/>
            <person name="Gilbert D."/>
            <person name="Gnerre S."/>
            <person name="Godfrey J."/>
            <person name="Good R."/>
            <person name="Gotea V."/>
            <person name="Gravely B."/>
            <person name="Greenberg A.J."/>
            <person name="Griffiths-Jones S."/>
            <person name="Gross S."/>
            <person name="Guigo R."/>
            <person name="Gustafson E.A."/>
            <person name="Haerty W."/>
            <person name="Hahn M.W."/>
            <person name="Halligan D.L."/>
            <person name="Halpern A.L."/>
            <person name="Halter G.M."/>
            <person name="Han M.V."/>
            <person name="Heger A."/>
            <person name="Hillier L."/>
            <person name="Hinrichs A.S."/>
            <person name="Holmes I."/>
            <person name="Hoskins R.A."/>
            <person name="Hubisz M.J."/>
            <person name="Hultmark D."/>
            <person name="Huntley M.A."/>
            <person name="Jaffe D.B."/>
            <person name="Jagadeeshan S."/>
            <person name="Jeck W.R."/>
            <person name="Johnson J."/>
            <person name="Jones C.D."/>
            <person name="Jordan W.C."/>
            <person name="Karpen G.H."/>
            <person name="Kataoka E."/>
            <person name="Keightley P.D."/>
            <person name="Kheradpour P."/>
            <person name="Kirkness E.F."/>
            <person name="Koerich L.B."/>
            <person name="Kristiansen K."/>
            <person name="Kudrna D."/>
            <person name="Kulathinal R.J."/>
            <person name="Kumar S."/>
            <person name="Kwok R."/>
            <person name="Lander E."/>
            <person name="Langley C.H."/>
            <person name="Lapoint R."/>
            <person name="Lazzaro B.P."/>
            <person name="Lee S.J."/>
            <person name="Levesque L."/>
            <person name="Li R."/>
            <person name="Lin C.F."/>
            <person name="Lin M.F."/>
            <person name="Lindblad-Toh K."/>
            <person name="Llopart A."/>
            <person name="Long M."/>
            <person name="Low L."/>
            <person name="Lozovsky E."/>
            <person name="Lu J."/>
            <person name="Luo M."/>
            <person name="Machado C.A."/>
            <person name="Makalowski W."/>
            <person name="Marzo M."/>
            <person name="Matsuda M."/>
            <person name="Matzkin L."/>
            <person name="McAllister B."/>
            <person name="McBride C.S."/>
            <person name="McKernan B."/>
            <person name="McKernan K."/>
            <person name="Mendez-Lago M."/>
            <person name="Minx P."/>
            <person name="Mollenhauer M.U."/>
            <person name="Montooth K."/>
            <person name="Mount S.M."/>
            <person name="Mu X."/>
            <person name="Myers E."/>
            <person name="Negre B."/>
            <person name="Newfeld S."/>
            <person name="Nielsen R."/>
            <person name="Noor M.A."/>
            <person name="O'Grady P."/>
            <person name="Pachter L."/>
            <person name="Papaceit M."/>
            <person name="Parisi M.J."/>
            <person name="Parisi M."/>
            <person name="Parts L."/>
            <person name="Pedersen J.S."/>
            <person name="Pesole G."/>
            <person name="Phillippy A.M."/>
            <person name="Ponting C.P."/>
            <person name="Pop M."/>
            <person name="Porcelli D."/>
            <person name="Powell J.R."/>
            <person name="Prohaska S."/>
            <person name="Pruitt K."/>
            <person name="Puig M."/>
            <person name="Quesneville H."/>
            <person name="Ram K.R."/>
            <person name="Rand D."/>
            <person name="Rasmussen M.D."/>
            <person name="Reed L.K."/>
            <person name="Reenan R."/>
            <person name="Reily A."/>
            <person name="Remington K.A."/>
            <person name="Rieger T.T."/>
            <person name="Ritchie M.G."/>
            <person name="Robin C."/>
            <person name="Rogers Y.H."/>
            <person name="Rohde C."/>
            <person name="Rozas J."/>
            <person name="Rubenfield M.J."/>
            <person name="Ruiz A."/>
            <person name="Russo S."/>
            <person name="Salzberg S.L."/>
            <person name="Sanchez-Gracia A."/>
            <person name="Saranga D.J."/>
            <person name="Sato H."/>
            <person name="Schaeffer S.W."/>
            <person name="Schatz M.C."/>
            <person name="Schlenke T."/>
            <person name="Schwartz R."/>
            <person name="Segarra C."/>
            <person name="Singh R.S."/>
            <person name="Sirot L."/>
            <person name="Sirota M."/>
            <person name="Sisneros N.B."/>
            <person name="Smith C.D."/>
            <person name="Smith T.F."/>
            <person name="Spieth J."/>
            <person name="Stage D.E."/>
            <person name="Stark A."/>
            <person name="Stephan W."/>
            <person name="Strausberg R.L."/>
            <person name="Strempel S."/>
            <person name="Sturgill D."/>
            <person name="Sutton G."/>
            <person name="Sutton G.G."/>
            <person name="Tao W."/>
            <person name="Teichmann S."/>
            <person name="Tobari Y.N."/>
            <person name="Tomimura Y."/>
            <person name="Tsolas J.M."/>
            <person name="Valente V.L."/>
            <person name="Venter E."/>
            <person name="Venter J.C."/>
            <person name="Vicario S."/>
            <person name="Vieira F.G."/>
            <person name="Vilella A.J."/>
            <person name="Villasante A."/>
            <person name="Walenz B."/>
            <person name="Wang J."/>
            <person name="Wasserman M."/>
            <person name="Watts T."/>
            <person name="Wilson D."/>
            <person name="Wilson R.K."/>
            <person name="Wing R.A."/>
            <person name="Wolfner M.F."/>
            <person name="Wong A."/>
            <person name="Wong G.K."/>
            <person name="Wu C.I."/>
            <person name="Wu G."/>
            <person name="Yamamoto D."/>
            <person name="Yang H.P."/>
            <person name="Yang S.P."/>
            <person name="Yorke J.A."/>
            <person name="Yoshida K."/>
            <person name="Zdobnov E."/>
            <person name="Zhang P."/>
            <person name="Zhang Y."/>
            <person name="Zimin A.V."/>
            <person name="Baldwin J."/>
            <person name="Abdouelleil A."/>
            <person name="Abdulkadir J."/>
            <person name="Abebe A."/>
            <person name="Abera B."/>
            <person name="Abreu J."/>
            <person name="Acer S.C."/>
            <person name="Aftuck L."/>
            <person name="Alexander A."/>
            <person name="An P."/>
            <person name="Anderson E."/>
            <person name="Anderson S."/>
            <person name="Arachi H."/>
            <person name="Azer M."/>
            <person name="Bachantsang P."/>
            <person name="Barry A."/>
            <person name="Bayul T."/>
            <person name="Berlin A."/>
            <person name="Bessette D."/>
            <person name="Bloom T."/>
            <person name="Blye J."/>
            <person name="Boguslavskiy L."/>
            <person name="Bonnet C."/>
            <person name="Boukhgalter B."/>
            <person name="Bourzgui I."/>
            <person name="Brown A."/>
            <person name="Cahill P."/>
            <person name="Channer S."/>
            <person name="Cheshatsang Y."/>
            <person name="Chuda L."/>
            <person name="Citroen M."/>
            <person name="Collymore A."/>
            <person name="Cooke P."/>
            <person name="Costello M."/>
            <person name="D'Aco K."/>
            <person name="Daza R."/>
            <person name="De Haan G."/>
            <person name="DeGray S."/>
            <person name="DeMaso C."/>
            <person name="Dhargay N."/>
            <person name="Dooley K."/>
            <person name="Dooley E."/>
            <person name="Doricent M."/>
            <person name="Dorje P."/>
            <person name="Dorjee K."/>
            <person name="Dupes A."/>
            <person name="Elong R."/>
            <person name="Falk J."/>
            <person name="Farina A."/>
            <person name="Faro S."/>
            <person name="Ferguson D."/>
            <person name="Fisher S."/>
            <person name="Foley C.D."/>
            <person name="Franke A."/>
            <person name="Friedrich D."/>
            <person name="Gadbois L."/>
            <person name="Gearin G."/>
            <person name="Gearin C.R."/>
            <person name="Giannoukos G."/>
            <person name="Goode T."/>
            <person name="Graham J."/>
            <person name="Grandbois E."/>
            <person name="Grewal S."/>
            <person name="Gyaltsen K."/>
            <person name="Hafez N."/>
            <person name="Hagos B."/>
            <person name="Hall J."/>
            <person name="Henson C."/>
            <person name="Hollinger A."/>
            <person name="Honan T."/>
            <person name="Huard M.D."/>
            <person name="Hughes L."/>
            <person name="Hurhula B."/>
            <person name="Husby M.E."/>
            <person name="Kamat A."/>
            <person name="Kanga B."/>
            <person name="Kashin S."/>
            <person name="Khazanovich D."/>
            <person name="Kisner P."/>
            <person name="Lance K."/>
            <person name="Lara M."/>
            <person name="Lee W."/>
            <person name="Lennon N."/>
            <person name="Letendre F."/>
            <person name="LeVine R."/>
            <person name="Lipovsky A."/>
            <person name="Liu X."/>
            <person name="Liu J."/>
            <person name="Liu S."/>
            <person name="Lokyitsang T."/>
            <person name="Lokyitsang Y."/>
            <person name="Lubonja R."/>
            <person name="Lui A."/>
            <person name="MacDonald P."/>
            <person name="Magnisalis V."/>
            <person name="Maru K."/>
            <person name="Matthews C."/>
            <person name="McCusker W."/>
            <person name="McDonough S."/>
            <person name="Mehta T."/>
            <person name="Meldrim J."/>
            <person name="Meneus L."/>
            <person name="Mihai O."/>
            <person name="Mihalev A."/>
            <person name="Mihova T."/>
            <person name="Mittelman R."/>
            <person name="Mlenga V."/>
            <person name="Montmayeur A."/>
            <person name="Mulrain L."/>
            <person name="Navidi A."/>
            <person name="Naylor J."/>
            <person name="Negash T."/>
            <person name="Nguyen T."/>
            <person name="Nguyen N."/>
            <person name="Nicol R."/>
            <person name="Norbu C."/>
            <person name="Norbu N."/>
            <person name="Novod N."/>
            <person name="O'Neill B."/>
            <person name="Osman S."/>
            <person name="Markiewicz E."/>
            <person name="Oyono O.L."/>
            <person name="Patti C."/>
            <person name="Phunkhang P."/>
            <person name="Pierre F."/>
            <person name="Priest M."/>
            <person name="Raghuraman S."/>
            <person name="Rege F."/>
            <person name="Reyes R."/>
            <person name="Rise C."/>
            <person name="Rogov P."/>
            <person name="Ross K."/>
            <person name="Ryan E."/>
            <person name="Settipalli S."/>
            <person name="Shea T."/>
            <person name="Sherpa N."/>
            <person name="Shi L."/>
            <person name="Shih D."/>
            <person name="Sparrow T."/>
            <person name="Spaulding J."/>
            <person name="Stalker J."/>
            <person name="Stange-Thomann N."/>
            <person name="Stavropoulos S."/>
            <person name="Stone C."/>
            <person name="Strader C."/>
            <person name="Tesfaye S."/>
            <person name="Thomson T."/>
            <person name="Thoulutsang Y."/>
            <person name="Thoulutsang D."/>
            <person name="Topham K."/>
            <person name="Topping I."/>
            <person name="Tsamla T."/>
            <person name="Vassiliev H."/>
            <person name="Vo A."/>
            <person name="Wangchuk T."/>
            <person name="Wangdi T."/>
            <person name="Weiand M."/>
            <person name="Wilkinson J."/>
            <person name="Wilson A."/>
            <person name="Yadav S."/>
            <person name="Young G."/>
            <person name="Yu Q."/>
            <person name="Zembek L."/>
            <person name="Zhong D."/>
            <person name="Zimmer A."/>
            <person name="Zwirko Z."/>
            <person name="Jaffe D.B."/>
            <person name="Alvarez P."/>
            <person name="Brockman W."/>
            <person name="Butler J."/>
            <person name="Chin C."/>
            <person name="Gnerre S."/>
            <person name="Grabherr M."/>
            <person name="Kleber M."/>
            <person name="Mauceli E."/>
            <person name="MacCallum I."/>
        </authorList>
    </citation>
    <scope>NUCLEOTIDE SEQUENCE [LARGE SCALE GENOMIC DNA]</scope>
    <source>
        <strain evidence="2">white501</strain>
    </source>
</reference>
<proteinExistence type="predicted"/>
<sequence>MNKQFRALLRLSAAGDETFVASGRNLTSSNRQQQKDPECLLQTLLRVWVVVDVGVLPEEREQDIQARSFEVRQVMFEVFYG</sequence>